<accession>A0A4V1RWL9</accession>
<organism evidence="1 2">
    <name type="scientific">Spirosoma sordidisoli</name>
    <dbReference type="NCBI Taxonomy" id="2502893"/>
    <lineage>
        <taxon>Bacteria</taxon>
        <taxon>Pseudomonadati</taxon>
        <taxon>Bacteroidota</taxon>
        <taxon>Cytophagia</taxon>
        <taxon>Cytophagales</taxon>
        <taxon>Cytophagaceae</taxon>
        <taxon>Spirosoma</taxon>
    </lineage>
</organism>
<protein>
    <submittedName>
        <fullName evidence="1">Uncharacterized protein</fullName>
    </submittedName>
</protein>
<reference evidence="1 2" key="1">
    <citation type="submission" date="2019-01" db="EMBL/GenBank/DDBJ databases">
        <title>Spirosoma flava sp. nov., a propanil-degrading bacterium isolated from herbicide-contaminated soil.</title>
        <authorList>
            <person name="Zhang L."/>
            <person name="Jiang J.-D."/>
        </authorList>
    </citation>
    <scope>NUCLEOTIDE SEQUENCE [LARGE SCALE GENOMIC DNA]</scope>
    <source>
        <strain evidence="1 2">TY50</strain>
    </source>
</reference>
<dbReference type="RefSeq" id="WP_129599008.1">
    <property type="nucleotide sequence ID" value="NZ_SBLB01000001.1"/>
</dbReference>
<name>A0A4V1RWL9_9BACT</name>
<proteinExistence type="predicted"/>
<keyword evidence="2" id="KW-1185">Reference proteome</keyword>
<dbReference type="AlphaFoldDB" id="A0A4V1RWL9"/>
<dbReference type="Proteomes" id="UP000290407">
    <property type="component" value="Unassembled WGS sequence"/>
</dbReference>
<sequence length="64" mass="7886">MEIVILLPEQLDELEELLRDNELTYESHAKFILQKAYFLYRREGKTHHDTMQVLRHKINEYYYG</sequence>
<evidence type="ECO:0000313" key="1">
    <source>
        <dbReference type="EMBL" id="RYC70728.1"/>
    </source>
</evidence>
<gene>
    <name evidence="1" type="ORF">EQG79_00820</name>
</gene>
<dbReference type="EMBL" id="SBLB01000001">
    <property type="protein sequence ID" value="RYC70728.1"/>
    <property type="molecule type" value="Genomic_DNA"/>
</dbReference>
<evidence type="ECO:0000313" key="2">
    <source>
        <dbReference type="Proteomes" id="UP000290407"/>
    </source>
</evidence>
<comment type="caution">
    <text evidence="1">The sequence shown here is derived from an EMBL/GenBank/DDBJ whole genome shotgun (WGS) entry which is preliminary data.</text>
</comment>